<accession>A0AAE1AIY8</accession>
<dbReference type="Pfam" id="PF05577">
    <property type="entry name" value="Peptidase_S28"/>
    <property type="match status" value="1"/>
</dbReference>
<name>A0AAE1AIY8_9GAST</name>
<dbReference type="GO" id="GO:0043535">
    <property type="term" value="P:regulation of blood vessel endothelial cell migration"/>
    <property type="evidence" value="ECO:0007669"/>
    <property type="project" value="TreeGrafter"/>
</dbReference>
<keyword evidence="4" id="KW-0378">Hydrolase</keyword>
<sequence>MVMPMCSNGTGMFFKTYWDFQAYSDGCFQQFGVRPRQDWVKHQYWGTDLSSASNIIFSNGDLDPWSSGGVTKFISESVVTILIKEGAHHLDLRASNKDDTSYVREARTREINIIKEWLDLTPCT</sequence>
<comment type="caution">
    <text evidence="6">The sequence shown here is derived from an EMBL/GenBank/DDBJ whole genome shotgun (WGS) entry which is preliminary data.</text>
</comment>
<comment type="similarity">
    <text evidence="1">Belongs to the peptidase S28 family.</text>
</comment>
<dbReference type="PANTHER" id="PTHR11010">
    <property type="entry name" value="PROTEASE S28 PRO-X CARBOXYPEPTIDASE-RELATED"/>
    <property type="match status" value="1"/>
</dbReference>
<dbReference type="GO" id="GO:0008239">
    <property type="term" value="F:dipeptidyl-peptidase activity"/>
    <property type="evidence" value="ECO:0007669"/>
    <property type="project" value="TreeGrafter"/>
</dbReference>
<evidence type="ECO:0000313" key="7">
    <source>
        <dbReference type="Proteomes" id="UP001283361"/>
    </source>
</evidence>
<keyword evidence="2" id="KW-0645">Protease</keyword>
<dbReference type="Proteomes" id="UP001283361">
    <property type="component" value="Unassembled WGS sequence"/>
</dbReference>
<dbReference type="Gene3D" id="3.40.50.1820">
    <property type="entry name" value="alpha/beta hydrolase"/>
    <property type="match status" value="1"/>
</dbReference>
<keyword evidence="5" id="KW-0325">Glycoprotein</keyword>
<evidence type="ECO:0000256" key="2">
    <source>
        <dbReference type="ARBA" id="ARBA00022670"/>
    </source>
</evidence>
<dbReference type="InterPro" id="IPR029058">
    <property type="entry name" value="AB_hydrolase_fold"/>
</dbReference>
<reference evidence="6" key="1">
    <citation type="journal article" date="2023" name="G3 (Bethesda)">
        <title>A reference genome for the long-term kleptoplast-retaining sea slug Elysia crispata morphotype clarki.</title>
        <authorList>
            <person name="Eastman K.E."/>
            <person name="Pendleton A.L."/>
            <person name="Shaikh M.A."/>
            <person name="Suttiyut T."/>
            <person name="Ogas R."/>
            <person name="Tomko P."/>
            <person name="Gavelis G."/>
            <person name="Widhalm J.R."/>
            <person name="Wisecaver J.H."/>
        </authorList>
    </citation>
    <scope>NUCLEOTIDE SEQUENCE</scope>
    <source>
        <strain evidence="6">ECLA1</strain>
    </source>
</reference>
<evidence type="ECO:0000313" key="6">
    <source>
        <dbReference type="EMBL" id="KAK3788794.1"/>
    </source>
</evidence>
<evidence type="ECO:0000256" key="4">
    <source>
        <dbReference type="ARBA" id="ARBA00022801"/>
    </source>
</evidence>
<dbReference type="EMBL" id="JAWDGP010001738">
    <property type="protein sequence ID" value="KAK3788794.1"/>
    <property type="molecule type" value="Genomic_DNA"/>
</dbReference>
<dbReference type="GO" id="GO:0006508">
    <property type="term" value="P:proteolysis"/>
    <property type="evidence" value="ECO:0007669"/>
    <property type="project" value="UniProtKB-KW"/>
</dbReference>
<dbReference type="GO" id="GO:0003085">
    <property type="term" value="P:negative regulation of systemic arterial blood pressure"/>
    <property type="evidence" value="ECO:0007669"/>
    <property type="project" value="TreeGrafter"/>
</dbReference>
<evidence type="ECO:0000256" key="3">
    <source>
        <dbReference type="ARBA" id="ARBA00022729"/>
    </source>
</evidence>
<dbReference type="AlphaFoldDB" id="A0AAE1AIY8"/>
<organism evidence="6 7">
    <name type="scientific">Elysia crispata</name>
    <name type="common">lettuce slug</name>
    <dbReference type="NCBI Taxonomy" id="231223"/>
    <lineage>
        <taxon>Eukaryota</taxon>
        <taxon>Metazoa</taxon>
        <taxon>Spiralia</taxon>
        <taxon>Lophotrochozoa</taxon>
        <taxon>Mollusca</taxon>
        <taxon>Gastropoda</taxon>
        <taxon>Heterobranchia</taxon>
        <taxon>Euthyneura</taxon>
        <taxon>Panpulmonata</taxon>
        <taxon>Sacoglossa</taxon>
        <taxon>Placobranchoidea</taxon>
        <taxon>Plakobranchidae</taxon>
        <taxon>Elysia</taxon>
    </lineage>
</organism>
<protein>
    <submittedName>
        <fullName evidence="6">Uncharacterized protein</fullName>
    </submittedName>
</protein>
<dbReference type="GO" id="GO:0070008">
    <property type="term" value="F:serine-type exopeptidase activity"/>
    <property type="evidence" value="ECO:0007669"/>
    <property type="project" value="InterPro"/>
</dbReference>
<keyword evidence="3" id="KW-0732">Signal</keyword>
<evidence type="ECO:0000256" key="1">
    <source>
        <dbReference type="ARBA" id="ARBA00011079"/>
    </source>
</evidence>
<evidence type="ECO:0000256" key="5">
    <source>
        <dbReference type="ARBA" id="ARBA00023180"/>
    </source>
</evidence>
<gene>
    <name evidence="6" type="ORF">RRG08_029242</name>
</gene>
<keyword evidence="7" id="KW-1185">Reference proteome</keyword>
<dbReference type="InterPro" id="IPR008758">
    <property type="entry name" value="Peptidase_S28"/>
</dbReference>
<dbReference type="PANTHER" id="PTHR11010:SF38">
    <property type="entry name" value="LYSOSOMAL PRO-X CARBOXYPEPTIDASE"/>
    <property type="match status" value="1"/>
</dbReference>
<proteinExistence type="inferred from homology"/>